<comment type="caution">
    <text evidence="4">The sequence shown here is derived from an EMBL/GenBank/DDBJ whole genome shotgun (WGS) entry which is preliminary data.</text>
</comment>
<dbReference type="Gene3D" id="1.20.120.1760">
    <property type="match status" value="1"/>
</dbReference>
<dbReference type="AlphaFoldDB" id="A0A3R9PCT9"/>
<evidence type="ECO:0000256" key="2">
    <source>
        <dbReference type="RuleBase" id="RU003750"/>
    </source>
</evidence>
<evidence type="ECO:0000256" key="1">
    <source>
        <dbReference type="ARBA" id="ARBA00022679"/>
    </source>
</evidence>
<sequence>MLERLRGISSKLFDGLADIAVRMGISANLITMLGFISFLISILSLYFRKSLLASLFILLGGFFDMMDGSVARKSRNSGAKGAFIDSVVDRVEEGLLFLFMGIYSRELLWAALTIHSSMLTSYIRSRSESLGVRGTEFSLTGRGERLLLSAFFCAIDKVDLGLIIISILSYLTCIERSYIFFREIGKKGS</sequence>
<dbReference type="InterPro" id="IPR043130">
    <property type="entry name" value="CDP-OH_PTrfase_TM_dom"/>
</dbReference>
<reference evidence="4 5" key="1">
    <citation type="submission" date="2018-10" db="EMBL/GenBank/DDBJ databases">
        <title>Co-occurring genomic capacity for anaerobic methane metabolism and dissimilatory sulfite reduction discovered in the Korarchaeota.</title>
        <authorList>
            <person name="Mckay L.J."/>
            <person name="Dlakic M."/>
            <person name="Fields M.W."/>
            <person name="Delmont T.O."/>
            <person name="Eren A.M."/>
            <person name="Jay Z.J."/>
            <person name="Klingelsmith K.B."/>
            <person name="Rusch D.B."/>
            <person name="Inskeep W.P."/>
        </authorList>
    </citation>
    <scope>NUCLEOTIDE SEQUENCE [LARGE SCALE GENOMIC DNA]</scope>
    <source>
        <strain evidence="4 5">WS</strain>
    </source>
</reference>
<keyword evidence="3" id="KW-0472">Membrane</keyword>
<dbReference type="EMBL" id="RCOR01000019">
    <property type="protein sequence ID" value="RSN69331.1"/>
    <property type="molecule type" value="Genomic_DNA"/>
</dbReference>
<proteinExistence type="inferred from homology"/>
<dbReference type="GO" id="GO:0008654">
    <property type="term" value="P:phospholipid biosynthetic process"/>
    <property type="evidence" value="ECO:0007669"/>
    <property type="project" value="InterPro"/>
</dbReference>
<name>A0A3R9PCT9_9CREN</name>
<dbReference type="InterPro" id="IPR048254">
    <property type="entry name" value="CDP_ALCOHOL_P_TRANSF_CS"/>
</dbReference>
<keyword evidence="1 2" id="KW-0808">Transferase</keyword>
<dbReference type="InterPro" id="IPR000462">
    <property type="entry name" value="CDP-OH_P_trans"/>
</dbReference>
<dbReference type="RefSeq" id="WP_125741433.1">
    <property type="nucleotide sequence ID" value="NZ_RCOR01000019.1"/>
</dbReference>
<gene>
    <name evidence="4" type="ORF">D9Q81_03925</name>
</gene>
<dbReference type="PROSITE" id="PS00379">
    <property type="entry name" value="CDP_ALCOHOL_P_TRANSF"/>
    <property type="match status" value="1"/>
</dbReference>
<comment type="similarity">
    <text evidence="2">Belongs to the CDP-alcohol phosphatidyltransferase class-I family.</text>
</comment>
<keyword evidence="3" id="KW-0812">Transmembrane</keyword>
<dbReference type="Pfam" id="PF01066">
    <property type="entry name" value="CDP-OH_P_transf"/>
    <property type="match status" value="1"/>
</dbReference>
<evidence type="ECO:0000256" key="3">
    <source>
        <dbReference type="SAM" id="Phobius"/>
    </source>
</evidence>
<feature type="transmembrane region" description="Helical" evidence="3">
    <location>
        <begin position="20"/>
        <end position="43"/>
    </location>
</feature>
<keyword evidence="3" id="KW-1133">Transmembrane helix</keyword>
<dbReference type="Proteomes" id="UP000278149">
    <property type="component" value="Unassembled WGS sequence"/>
</dbReference>
<accession>A0A3R9PCT9</accession>
<organism evidence="4 5">
    <name type="scientific">Candidatus Korarchaeum cryptofilum</name>
    <dbReference type="NCBI Taxonomy" id="498846"/>
    <lineage>
        <taxon>Archaea</taxon>
        <taxon>Thermoproteota</taxon>
        <taxon>Candidatus Korarchaeia</taxon>
        <taxon>Candidatus Korarchaeales</taxon>
        <taxon>Candidatus Korarchaeaceae</taxon>
        <taxon>Candidatus Korarchaeum</taxon>
    </lineage>
</organism>
<dbReference type="GO" id="GO:0016020">
    <property type="term" value="C:membrane"/>
    <property type="evidence" value="ECO:0007669"/>
    <property type="project" value="InterPro"/>
</dbReference>
<dbReference type="GO" id="GO:0016780">
    <property type="term" value="F:phosphotransferase activity, for other substituted phosphate groups"/>
    <property type="evidence" value="ECO:0007669"/>
    <property type="project" value="InterPro"/>
</dbReference>
<evidence type="ECO:0000313" key="5">
    <source>
        <dbReference type="Proteomes" id="UP000278149"/>
    </source>
</evidence>
<protein>
    <submittedName>
        <fullName evidence="4">CDP-alcohol phosphatidyltransferase family protein</fullName>
    </submittedName>
</protein>
<evidence type="ECO:0000313" key="4">
    <source>
        <dbReference type="EMBL" id="RSN69331.1"/>
    </source>
</evidence>